<dbReference type="RefSeq" id="WP_314514193.1">
    <property type="nucleotide sequence ID" value="NZ_JASJOU010000008.1"/>
</dbReference>
<accession>A0AAE3R8L3</accession>
<gene>
    <name evidence="1" type="ORF">QNI22_23115</name>
</gene>
<organism evidence="1 2">
    <name type="scientific">Xanthocytophaga agilis</name>
    <dbReference type="NCBI Taxonomy" id="3048010"/>
    <lineage>
        <taxon>Bacteria</taxon>
        <taxon>Pseudomonadati</taxon>
        <taxon>Bacteroidota</taxon>
        <taxon>Cytophagia</taxon>
        <taxon>Cytophagales</taxon>
        <taxon>Rhodocytophagaceae</taxon>
        <taxon>Xanthocytophaga</taxon>
    </lineage>
</organism>
<dbReference type="AlphaFoldDB" id="A0AAE3R8L3"/>
<proteinExistence type="predicted"/>
<dbReference type="Proteomes" id="UP001232063">
    <property type="component" value="Unassembled WGS sequence"/>
</dbReference>
<evidence type="ECO:0000313" key="2">
    <source>
        <dbReference type="Proteomes" id="UP001232063"/>
    </source>
</evidence>
<reference evidence="1" key="1">
    <citation type="submission" date="2023-05" db="EMBL/GenBank/DDBJ databases">
        <authorList>
            <person name="Zhang X."/>
        </authorList>
    </citation>
    <scope>NUCLEOTIDE SEQUENCE</scope>
    <source>
        <strain evidence="1">BD1B2-1</strain>
    </source>
</reference>
<sequence>MQSFVYAVEQSLDNYKFNLLKNKQTFISQMKNCELNVRTIDEGAVDEKSGMNFSEYIAILSGDTSLLEKSKLEKKIAVLESLKVAHYREQSKAKTKLNTLIQEKSVTIKILNQLKEDASWYHSQLRYEKEGTKANPIQLTGLTSNNTEAIGKYLIRLHNTWNQEQTSKIGTLYGFDLYIKRDREDQWDTNQLVESYKNSFYARRPGSEILYTFNQGQPNKDNPKLAARYFLNAIDRVDSLQAKYQKDLEELKANQTILTELTCKSFDKEADLIQLKNDLARIEREITLKIQHNQLTQTEQKTISATEKNTQSVSPSICQYVTQPLLKVITRYTKATTKSDICKPSPIVKRHLRAKL</sequence>
<evidence type="ECO:0000313" key="1">
    <source>
        <dbReference type="EMBL" id="MDJ1503577.1"/>
    </source>
</evidence>
<keyword evidence="2" id="KW-1185">Reference proteome</keyword>
<protein>
    <submittedName>
        <fullName evidence="1">Uncharacterized protein</fullName>
    </submittedName>
</protein>
<name>A0AAE3R8L3_9BACT</name>
<comment type="caution">
    <text evidence="1">The sequence shown here is derived from an EMBL/GenBank/DDBJ whole genome shotgun (WGS) entry which is preliminary data.</text>
</comment>
<dbReference type="EMBL" id="JASJOU010000008">
    <property type="protein sequence ID" value="MDJ1503577.1"/>
    <property type="molecule type" value="Genomic_DNA"/>
</dbReference>